<organism evidence="5 6">
    <name type="scientific">Paludibacterium denitrificans</name>
    <dbReference type="NCBI Taxonomy" id="2675226"/>
    <lineage>
        <taxon>Bacteria</taxon>
        <taxon>Pseudomonadati</taxon>
        <taxon>Pseudomonadota</taxon>
        <taxon>Betaproteobacteria</taxon>
        <taxon>Neisseriales</taxon>
        <taxon>Chromobacteriaceae</taxon>
        <taxon>Paludibacterium</taxon>
    </lineage>
</organism>
<keyword evidence="2" id="KW-0238">DNA-binding</keyword>
<keyword evidence="6" id="KW-1185">Reference proteome</keyword>
<evidence type="ECO:0000256" key="3">
    <source>
        <dbReference type="ARBA" id="ARBA00023163"/>
    </source>
</evidence>
<sequence length="310" mass="35528">MLRTRAAYISDWQQEYAQISTGNFHGRIDELRSGTFQVFREYSHQETYQTCQPWQHSVWFGIPAPGSGERLRFNGCAVEQASILVSPGNTDFTLRTPLGFCIYGVVLNVDDLATRCEGLLNTPLPTLWLQADAITLDAGSHQRICHAIEQLLAFTRQHPDTRCHRQHLEALADALLLGLYQGQTREAAAWPTRHIQQIEQIRQWAQTPGDNELDVESLCRALHVTRRTLQNHFQAITGMSPANFVRVLRLNAVRQALRDEQRLQQTIQQLAAEWGFFNLSHFCYDYKRLFGETPSQTRHLDLPTHPARRA</sequence>
<proteinExistence type="predicted"/>
<protein>
    <submittedName>
        <fullName evidence="5">Helix-turn-helix domain-containing protein</fullName>
    </submittedName>
</protein>
<dbReference type="AlphaFoldDB" id="A0A844GC34"/>
<reference evidence="5 6" key="1">
    <citation type="submission" date="2019-11" db="EMBL/GenBank/DDBJ databases">
        <title>Draft genome sequence of Paludibacterium sp. dN18-1.</title>
        <authorList>
            <person name="Im W.-T."/>
        </authorList>
    </citation>
    <scope>NUCLEOTIDE SEQUENCE [LARGE SCALE GENOMIC DNA]</scope>
    <source>
        <strain evidence="6">dN 18-1</strain>
    </source>
</reference>
<keyword evidence="3" id="KW-0804">Transcription</keyword>
<evidence type="ECO:0000259" key="4">
    <source>
        <dbReference type="PROSITE" id="PS01124"/>
    </source>
</evidence>
<keyword evidence="1" id="KW-0805">Transcription regulation</keyword>
<dbReference type="PROSITE" id="PS01124">
    <property type="entry name" value="HTH_ARAC_FAMILY_2"/>
    <property type="match status" value="1"/>
</dbReference>
<dbReference type="InterPro" id="IPR018062">
    <property type="entry name" value="HTH_AraC-typ_CS"/>
</dbReference>
<dbReference type="EMBL" id="WLYX01000001">
    <property type="protein sequence ID" value="MTD32467.1"/>
    <property type="molecule type" value="Genomic_DNA"/>
</dbReference>
<dbReference type="InterPro" id="IPR018060">
    <property type="entry name" value="HTH_AraC"/>
</dbReference>
<comment type="caution">
    <text evidence="5">The sequence shown here is derived from an EMBL/GenBank/DDBJ whole genome shotgun (WGS) entry which is preliminary data.</text>
</comment>
<gene>
    <name evidence="5" type="ORF">GKE73_01675</name>
</gene>
<dbReference type="InterPro" id="IPR009057">
    <property type="entry name" value="Homeodomain-like_sf"/>
</dbReference>
<feature type="domain" description="HTH araC/xylS-type" evidence="4">
    <location>
        <begin position="199"/>
        <end position="300"/>
    </location>
</feature>
<dbReference type="PANTHER" id="PTHR46796:SF12">
    <property type="entry name" value="HTH-TYPE DNA-BINDING TRANSCRIPTIONAL ACTIVATOR EUTR"/>
    <property type="match status" value="1"/>
</dbReference>
<dbReference type="SMART" id="SM00342">
    <property type="entry name" value="HTH_ARAC"/>
    <property type="match status" value="1"/>
</dbReference>
<evidence type="ECO:0000256" key="2">
    <source>
        <dbReference type="ARBA" id="ARBA00023125"/>
    </source>
</evidence>
<dbReference type="Gene3D" id="1.10.10.60">
    <property type="entry name" value="Homeodomain-like"/>
    <property type="match status" value="1"/>
</dbReference>
<name>A0A844GC34_9NEIS</name>
<dbReference type="RefSeq" id="WP_230368897.1">
    <property type="nucleotide sequence ID" value="NZ_WLYX01000001.1"/>
</dbReference>
<evidence type="ECO:0000313" key="6">
    <source>
        <dbReference type="Proteomes" id="UP000446658"/>
    </source>
</evidence>
<dbReference type="PANTHER" id="PTHR46796">
    <property type="entry name" value="HTH-TYPE TRANSCRIPTIONAL ACTIVATOR RHAS-RELATED"/>
    <property type="match status" value="1"/>
</dbReference>
<evidence type="ECO:0000256" key="1">
    <source>
        <dbReference type="ARBA" id="ARBA00023015"/>
    </source>
</evidence>
<dbReference type="Proteomes" id="UP000446658">
    <property type="component" value="Unassembled WGS sequence"/>
</dbReference>
<dbReference type="PROSITE" id="PS00041">
    <property type="entry name" value="HTH_ARAC_FAMILY_1"/>
    <property type="match status" value="1"/>
</dbReference>
<dbReference type="GO" id="GO:0043565">
    <property type="term" value="F:sequence-specific DNA binding"/>
    <property type="evidence" value="ECO:0007669"/>
    <property type="project" value="InterPro"/>
</dbReference>
<evidence type="ECO:0000313" key="5">
    <source>
        <dbReference type="EMBL" id="MTD32467.1"/>
    </source>
</evidence>
<dbReference type="InterPro" id="IPR050204">
    <property type="entry name" value="AraC_XylS_family_regulators"/>
</dbReference>
<dbReference type="GO" id="GO:0003700">
    <property type="term" value="F:DNA-binding transcription factor activity"/>
    <property type="evidence" value="ECO:0007669"/>
    <property type="project" value="InterPro"/>
</dbReference>
<dbReference type="Pfam" id="PF12833">
    <property type="entry name" value="HTH_18"/>
    <property type="match status" value="1"/>
</dbReference>
<accession>A0A844GC34</accession>
<dbReference type="SUPFAM" id="SSF46689">
    <property type="entry name" value="Homeodomain-like"/>
    <property type="match status" value="2"/>
</dbReference>